<dbReference type="Proteomes" id="UP001501536">
    <property type="component" value="Unassembled WGS sequence"/>
</dbReference>
<comment type="caution">
    <text evidence="4">The sequence shown here is derived from an EMBL/GenBank/DDBJ whole genome shotgun (WGS) entry which is preliminary data.</text>
</comment>
<dbReference type="Pfam" id="PF07905">
    <property type="entry name" value="PucR"/>
    <property type="match status" value="1"/>
</dbReference>
<accession>A0ABP7DNR9</accession>
<name>A0ABP7DNR9_9MICC</name>
<evidence type="ECO:0000259" key="2">
    <source>
        <dbReference type="Pfam" id="PF07905"/>
    </source>
</evidence>
<evidence type="ECO:0000256" key="1">
    <source>
        <dbReference type="SAM" id="MobiDB-lite"/>
    </source>
</evidence>
<protein>
    <submittedName>
        <fullName evidence="4">PucR family transcriptional regulator</fullName>
    </submittedName>
</protein>
<dbReference type="RefSeq" id="WP_344883714.1">
    <property type="nucleotide sequence ID" value="NZ_BAABCJ010000005.1"/>
</dbReference>
<dbReference type="PANTHER" id="PTHR33744:SF1">
    <property type="entry name" value="DNA-BINDING TRANSCRIPTIONAL ACTIVATOR ADER"/>
    <property type="match status" value="1"/>
</dbReference>
<proteinExistence type="predicted"/>
<dbReference type="InterPro" id="IPR042070">
    <property type="entry name" value="PucR_C-HTH_sf"/>
</dbReference>
<dbReference type="InterPro" id="IPR025736">
    <property type="entry name" value="PucR_C-HTH_dom"/>
</dbReference>
<organism evidence="4 5">
    <name type="scientific">Zhihengliuella alba</name>
    <dbReference type="NCBI Taxonomy" id="547018"/>
    <lineage>
        <taxon>Bacteria</taxon>
        <taxon>Bacillati</taxon>
        <taxon>Actinomycetota</taxon>
        <taxon>Actinomycetes</taxon>
        <taxon>Micrococcales</taxon>
        <taxon>Micrococcaceae</taxon>
        <taxon>Zhihengliuella</taxon>
    </lineage>
</organism>
<dbReference type="Pfam" id="PF13556">
    <property type="entry name" value="HTH_30"/>
    <property type="match status" value="1"/>
</dbReference>
<dbReference type="PANTHER" id="PTHR33744">
    <property type="entry name" value="CARBOHYDRATE DIACID REGULATOR"/>
    <property type="match status" value="1"/>
</dbReference>
<dbReference type="InterPro" id="IPR012914">
    <property type="entry name" value="PucR_dom"/>
</dbReference>
<gene>
    <name evidence="4" type="ORF">GCM10022377_19580</name>
</gene>
<evidence type="ECO:0000313" key="5">
    <source>
        <dbReference type="Proteomes" id="UP001501536"/>
    </source>
</evidence>
<sequence>MTATLRSLLADPDLGLRPLAVPEDGGCLDTPLTWVAGSDLADPTPFLGAGNAVLTTGAQFSDPSGDASPARFADYTARLRDGGIVGLGFGTGVLRPDVPAELVAACRAADLPLFEVPYRIPFLAVIRRVADSVAADRHARESWALGAQRAISFASLRADGVEASLAELARQLDRWVALHDADGRRTHLVGPGSERAEDPRVLEPLADEVSRLLGRGQRSGSTVACDGDALEFQTIGRRGELRGVLVIGAERGGHPAGGTRRGEEAGARDDGGAREGGDGDGGSGALDQAARSVVASVIALVGLALEQNRALNRSRAALRTGLMTALLAGDLALVRDIAQRMGSPLPAEPVRVLYFRAPETPPDRLHGWLEDAIADAPGRLFGASHRDGVVLVAAEAQTRQALRAARRSSTPHTGVSDPAAYADLPSALRQAEQARDHAELVGAPSAAIADVSENGMMGLLPEQRAREVARRLLAPLSRHEDGDLLEEALRSWLEHNGQWDPAARGLGIHRHTLKARIGRAERLLSLDLSTFAGRAEVWLALQAAG</sequence>
<feature type="domain" description="PucR C-terminal helix-turn-helix" evidence="3">
    <location>
        <begin position="487"/>
        <end position="543"/>
    </location>
</feature>
<dbReference type="InterPro" id="IPR051448">
    <property type="entry name" value="CdaR-like_regulators"/>
</dbReference>
<feature type="compositionally biased region" description="Basic and acidic residues" evidence="1">
    <location>
        <begin position="260"/>
        <end position="277"/>
    </location>
</feature>
<feature type="region of interest" description="Disordered" evidence="1">
    <location>
        <begin position="250"/>
        <end position="285"/>
    </location>
</feature>
<feature type="domain" description="Purine catabolism PurC-like" evidence="2">
    <location>
        <begin position="24"/>
        <end position="131"/>
    </location>
</feature>
<dbReference type="Gene3D" id="1.10.10.2840">
    <property type="entry name" value="PucR C-terminal helix-turn-helix domain"/>
    <property type="match status" value="1"/>
</dbReference>
<evidence type="ECO:0000259" key="3">
    <source>
        <dbReference type="Pfam" id="PF13556"/>
    </source>
</evidence>
<dbReference type="EMBL" id="BAABCJ010000005">
    <property type="protein sequence ID" value="GAA3705878.1"/>
    <property type="molecule type" value="Genomic_DNA"/>
</dbReference>
<reference evidence="5" key="1">
    <citation type="journal article" date="2019" name="Int. J. Syst. Evol. Microbiol.">
        <title>The Global Catalogue of Microorganisms (GCM) 10K type strain sequencing project: providing services to taxonomists for standard genome sequencing and annotation.</title>
        <authorList>
            <consortium name="The Broad Institute Genomics Platform"/>
            <consortium name="The Broad Institute Genome Sequencing Center for Infectious Disease"/>
            <person name="Wu L."/>
            <person name="Ma J."/>
        </authorList>
    </citation>
    <scope>NUCLEOTIDE SEQUENCE [LARGE SCALE GENOMIC DNA]</scope>
    <source>
        <strain evidence="5">JCM 16961</strain>
    </source>
</reference>
<keyword evidence="5" id="KW-1185">Reference proteome</keyword>
<evidence type="ECO:0000313" key="4">
    <source>
        <dbReference type="EMBL" id="GAA3705878.1"/>
    </source>
</evidence>